<reference evidence="4 5" key="1">
    <citation type="journal article" date="2019" name="Nat. Plants">
        <title>Genome sequencing of Musa balbisiana reveals subgenome evolution and function divergence in polyploid bananas.</title>
        <authorList>
            <person name="Yao X."/>
        </authorList>
    </citation>
    <scope>NUCLEOTIDE SEQUENCE [LARGE SCALE GENOMIC DNA]</scope>
    <source>
        <strain evidence="5">cv. DH-PKW</strain>
        <tissue evidence="4">Leaves</tissue>
    </source>
</reference>
<protein>
    <recommendedName>
        <fullName evidence="3">Phytocyanin domain-containing protein</fullName>
    </recommendedName>
</protein>
<dbReference type="FunFam" id="2.60.40.420:FF:000034">
    <property type="entry name" value="Cupredoxin superfamily protein"/>
    <property type="match status" value="1"/>
</dbReference>
<dbReference type="Gene3D" id="2.60.40.420">
    <property type="entry name" value="Cupredoxins - blue copper proteins"/>
    <property type="match status" value="1"/>
</dbReference>
<evidence type="ECO:0000256" key="2">
    <source>
        <dbReference type="ARBA" id="ARBA00023180"/>
    </source>
</evidence>
<proteinExistence type="predicted"/>
<evidence type="ECO:0000256" key="1">
    <source>
        <dbReference type="ARBA" id="ARBA00023157"/>
    </source>
</evidence>
<dbReference type="InterPro" id="IPR003245">
    <property type="entry name" value="Phytocyanin_dom"/>
</dbReference>
<dbReference type="Pfam" id="PF02298">
    <property type="entry name" value="Cu_bind_like"/>
    <property type="match status" value="1"/>
</dbReference>
<evidence type="ECO:0000313" key="4">
    <source>
        <dbReference type="EMBL" id="THU61096.1"/>
    </source>
</evidence>
<evidence type="ECO:0000259" key="3">
    <source>
        <dbReference type="PROSITE" id="PS51485"/>
    </source>
</evidence>
<feature type="domain" description="Phytocyanin" evidence="3">
    <location>
        <begin position="115"/>
        <end position="217"/>
    </location>
</feature>
<dbReference type="InterPro" id="IPR008972">
    <property type="entry name" value="Cupredoxin"/>
</dbReference>
<accession>A0A4V6T4F2</accession>
<gene>
    <name evidence="4" type="ORF">C4D60_Mb07t19680</name>
</gene>
<dbReference type="PANTHER" id="PTHR33021:SF234">
    <property type="entry name" value="EARLY NODULIN-LIKE PROTEIN 7"/>
    <property type="match status" value="1"/>
</dbReference>
<keyword evidence="2" id="KW-0325">Glycoprotein</keyword>
<dbReference type="PROSITE" id="PS51485">
    <property type="entry name" value="PHYTOCYANIN"/>
    <property type="match status" value="1"/>
</dbReference>
<name>A0A4V6T4F2_MUSBA</name>
<dbReference type="Proteomes" id="UP000317650">
    <property type="component" value="Chromosome 7"/>
</dbReference>
<sequence length="266" mass="28764">MDACGPSNVQFGPHESLIGPIRFGLLRNGYDDQTPRSPLIKPPKRNGHVPSLPVIFLHAVASPPSNLLDFSLPETLPESLCPSPKKGEEERRMASSSALCIIMMATMCSLVGATNLYRVGDAEGWREPDKNDAAMYDTWAGKYAFRVGDSLAFDYKNDSVVRVSKRGYYHCNETEGGSASKDGSTVFLLDQPGFYYFVSGDVDHCKRGQRVMIEALDAQRPPAAAGPAPSPLPSSAVSWTATAASLRDMVALGSLLFVASYCSYLS</sequence>
<dbReference type="EMBL" id="PYDT01000005">
    <property type="protein sequence ID" value="THU61096.1"/>
    <property type="molecule type" value="Genomic_DNA"/>
</dbReference>
<keyword evidence="1" id="KW-1015">Disulfide bond</keyword>
<dbReference type="GO" id="GO:0009055">
    <property type="term" value="F:electron transfer activity"/>
    <property type="evidence" value="ECO:0007669"/>
    <property type="project" value="InterPro"/>
</dbReference>
<dbReference type="STRING" id="52838.A0A4V6T4F2"/>
<evidence type="ECO:0000313" key="5">
    <source>
        <dbReference type="Proteomes" id="UP000317650"/>
    </source>
</evidence>
<dbReference type="SUPFAM" id="SSF49503">
    <property type="entry name" value="Cupredoxins"/>
    <property type="match status" value="1"/>
</dbReference>
<dbReference type="InterPro" id="IPR039391">
    <property type="entry name" value="Phytocyanin-like"/>
</dbReference>
<dbReference type="PANTHER" id="PTHR33021">
    <property type="entry name" value="BLUE COPPER PROTEIN"/>
    <property type="match status" value="1"/>
</dbReference>
<dbReference type="AlphaFoldDB" id="A0A4V6T4F2"/>
<organism evidence="4 5">
    <name type="scientific">Musa balbisiana</name>
    <name type="common">Banana</name>
    <dbReference type="NCBI Taxonomy" id="52838"/>
    <lineage>
        <taxon>Eukaryota</taxon>
        <taxon>Viridiplantae</taxon>
        <taxon>Streptophyta</taxon>
        <taxon>Embryophyta</taxon>
        <taxon>Tracheophyta</taxon>
        <taxon>Spermatophyta</taxon>
        <taxon>Magnoliopsida</taxon>
        <taxon>Liliopsida</taxon>
        <taxon>Zingiberales</taxon>
        <taxon>Musaceae</taxon>
        <taxon>Musa</taxon>
    </lineage>
</organism>
<keyword evidence="5" id="KW-1185">Reference proteome</keyword>
<dbReference type="GO" id="GO:0005886">
    <property type="term" value="C:plasma membrane"/>
    <property type="evidence" value="ECO:0007669"/>
    <property type="project" value="TreeGrafter"/>
</dbReference>
<comment type="caution">
    <text evidence="4">The sequence shown here is derived from an EMBL/GenBank/DDBJ whole genome shotgun (WGS) entry which is preliminary data.</text>
</comment>